<sequence length="45" mass="5257">MEMLKSTFLQSITFSNFIFKESKHFALAPFFQIKKVKVEQCLAPC</sequence>
<dbReference type="EMBL" id="CAKJTJ010000004">
    <property type="protein sequence ID" value="CAG9620449.1"/>
    <property type="molecule type" value="Genomic_DNA"/>
</dbReference>
<organism evidence="1 2">
    <name type="scientific">Sutcliffiella rhizosphaerae</name>
    <dbReference type="NCBI Taxonomy" id="2880967"/>
    <lineage>
        <taxon>Bacteria</taxon>
        <taxon>Bacillati</taxon>
        <taxon>Bacillota</taxon>
        <taxon>Bacilli</taxon>
        <taxon>Bacillales</taxon>
        <taxon>Bacillaceae</taxon>
        <taxon>Sutcliffiella</taxon>
    </lineage>
</organism>
<reference evidence="1 2" key="1">
    <citation type="submission" date="2021-10" db="EMBL/GenBank/DDBJ databases">
        <authorList>
            <person name="Criscuolo A."/>
        </authorList>
    </citation>
    <scope>NUCLEOTIDE SEQUENCE [LARGE SCALE GENOMIC DNA]</scope>
    <source>
        <strain evidence="2">CIP 111883</strain>
    </source>
</reference>
<name>A0ABM8YKQ2_9BACI</name>
<accession>A0ABM8YKQ2</accession>
<gene>
    <name evidence="1" type="ORF">BACCIP111883_01217</name>
</gene>
<proteinExistence type="predicted"/>
<evidence type="ECO:0000313" key="1">
    <source>
        <dbReference type="EMBL" id="CAG9620449.1"/>
    </source>
</evidence>
<protein>
    <submittedName>
        <fullName evidence="1">Uncharacterized protein</fullName>
    </submittedName>
</protein>
<keyword evidence="2" id="KW-1185">Reference proteome</keyword>
<evidence type="ECO:0000313" key="2">
    <source>
        <dbReference type="Proteomes" id="UP000789833"/>
    </source>
</evidence>
<comment type="caution">
    <text evidence="1">The sequence shown here is derived from an EMBL/GenBank/DDBJ whole genome shotgun (WGS) entry which is preliminary data.</text>
</comment>
<dbReference type="Proteomes" id="UP000789833">
    <property type="component" value="Unassembled WGS sequence"/>
</dbReference>